<dbReference type="Proteomes" id="UP000052022">
    <property type="component" value="Unassembled WGS sequence"/>
</dbReference>
<dbReference type="EMBL" id="CYSD01000028">
    <property type="protein sequence ID" value="CUH78271.1"/>
    <property type="molecule type" value="Genomic_DNA"/>
</dbReference>
<dbReference type="RefSeq" id="WP_058289877.1">
    <property type="nucleotide sequence ID" value="NZ_CYSD01000028.1"/>
</dbReference>
<reference evidence="1 2" key="1">
    <citation type="submission" date="2015-09" db="EMBL/GenBank/DDBJ databases">
        <authorList>
            <consortium name="Swine Surveillance"/>
        </authorList>
    </citation>
    <scope>NUCLEOTIDE SEQUENCE [LARGE SCALE GENOMIC DNA]</scope>
    <source>
        <strain evidence="1 2">CECT 7557</strain>
    </source>
</reference>
<protein>
    <submittedName>
        <fullName evidence="1">Uncharacterized protein</fullName>
    </submittedName>
</protein>
<organism evidence="1 2">
    <name type="scientific">Tritonibacter multivorans</name>
    <dbReference type="NCBI Taxonomy" id="928856"/>
    <lineage>
        <taxon>Bacteria</taxon>
        <taxon>Pseudomonadati</taxon>
        <taxon>Pseudomonadota</taxon>
        <taxon>Alphaproteobacteria</taxon>
        <taxon>Rhodobacterales</taxon>
        <taxon>Paracoccaceae</taxon>
        <taxon>Tritonibacter</taxon>
    </lineage>
</organism>
<evidence type="ECO:0000313" key="2">
    <source>
        <dbReference type="Proteomes" id="UP000052022"/>
    </source>
</evidence>
<dbReference type="OrthoDB" id="9913666at2"/>
<keyword evidence="2" id="KW-1185">Reference proteome</keyword>
<gene>
    <name evidence="1" type="ORF">TRM7557_01802</name>
</gene>
<accession>A0A0P1GRZ7</accession>
<sequence>MTRKHPNRRMLIPLNAQEREALRVLARGGSLGDALRRLVQVGLTEGVVDLGAVRERAAPSRLPLQLPRQARRMVERLAQREGSTPELVVWALLRQALARARLER</sequence>
<dbReference type="AlphaFoldDB" id="A0A0P1GRZ7"/>
<proteinExistence type="predicted"/>
<evidence type="ECO:0000313" key="1">
    <source>
        <dbReference type="EMBL" id="CUH78271.1"/>
    </source>
</evidence>
<name>A0A0P1GRZ7_9RHOB</name>
<dbReference type="STRING" id="928856.SAMN04488049_11832"/>